<feature type="compositionally biased region" description="Acidic residues" evidence="1">
    <location>
        <begin position="504"/>
        <end position="540"/>
    </location>
</feature>
<evidence type="ECO:0000313" key="4">
    <source>
        <dbReference type="Proteomes" id="UP001583280"/>
    </source>
</evidence>
<dbReference type="Pfam" id="PF00646">
    <property type="entry name" value="F-box"/>
    <property type="match status" value="1"/>
</dbReference>
<evidence type="ECO:0000256" key="1">
    <source>
        <dbReference type="SAM" id="MobiDB-lite"/>
    </source>
</evidence>
<evidence type="ECO:0000313" key="3">
    <source>
        <dbReference type="EMBL" id="KAL1890266.1"/>
    </source>
</evidence>
<feature type="region of interest" description="Disordered" evidence="1">
    <location>
        <begin position="495"/>
        <end position="540"/>
    </location>
</feature>
<gene>
    <name evidence="3" type="ORF">Cpir12675_005459</name>
</gene>
<dbReference type="InterPro" id="IPR001810">
    <property type="entry name" value="F-box_dom"/>
</dbReference>
<dbReference type="EMBL" id="JAWDJO010000188">
    <property type="protein sequence ID" value="KAL1890266.1"/>
    <property type="molecule type" value="Genomic_DNA"/>
</dbReference>
<comment type="caution">
    <text evidence="3">The sequence shown here is derived from an EMBL/GenBank/DDBJ whole genome shotgun (WGS) entry which is preliminary data.</text>
</comment>
<reference evidence="3 4" key="1">
    <citation type="journal article" date="2024" name="IMA Fungus">
        <title>IMA Genome - F19 : A genome assembly and annotation guide to empower mycologists, including annotated draft genome sequences of Ceratocystis pirilliformis, Diaporthe australafricana, Fusarium ophioides, Paecilomyces lecythidis, and Sporothrix stenoceras.</title>
        <authorList>
            <person name="Aylward J."/>
            <person name="Wilson A.M."/>
            <person name="Visagie C.M."/>
            <person name="Spraker J."/>
            <person name="Barnes I."/>
            <person name="Buitendag C."/>
            <person name="Ceriani C."/>
            <person name="Del Mar Angel L."/>
            <person name="du Plessis D."/>
            <person name="Fuchs T."/>
            <person name="Gasser K."/>
            <person name="Kramer D."/>
            <person name="Li W."/>
            <person name="Munsamy K."/>
            <person name="Piso A."/>
            <person name="Price J.L."/>
            <person name="Sonnekus B."/>
            <person name="Thomas C."/>
            <person name="van der Nest A."/>
            <person name="van Dijk A."/>
            <person name="van Heerden A."/>
            <person name="van Vuuren N."/>
            <person name="Yilmaz N."/>
            <person name="Duong T.A."/>
            <person name="van der Merwe N.A."/>
            <person name="Wingfield M.J."/>
            <person name="Wingfield B.D."/>
        </authorList>
    </citation>
    <scope>NUCLEOTIDE SEQUENCE [LARGE SCALE GENOMIC DNA]</scope>
    <source>
        <strain evidence="3 4">CMW 12675</strain>
    </source>
</reference>
<accession>A0ABR3YPN3</accession>
<evidence type="ECO:0000259" key="2">
    <source>
        <dbReference type="PROSITE" id="PS50181"/>
    </source>
</evidence>
<organism evidence="3 4">
    <name type="scientific">Ceratocystis pirilliformis</name>
    <dbReference type="NCBI Taxonomy" id="259994"/>
    <lineage>
        <taxon>Eukaryota</taxon>
        <taxon>Fungi</taxon>
        <taxon>Dikarya</taxon>
        <taxon>Ascomycota</taxon>
        <taxon>Pezizomycotina</taxon>
        <taxon>Sordariomycetes</taxon>
        <taxon>Hypocreomycetidae</taxon>
        <taxon>Microascales</taxon>
        <taxon>Ceratocystidaceae</taxon>
        <taxon>Ceratocystis</taxon>
    </lineage>
</organism>
<sequence length="540" mass="61805">MSASDNIFVYYLTERLPLEILTEILKPLETENLGSLRLCNKALNTKLAPQFYEQHFSTLHVSMSVPSLRTLIKISRCEKVAGYIKSMRFQYNERAAYFESSQNDSMLPVIASGSHILMLQDAIRVLPNLHKFIVAVSSRSSGMAQYVCFQSPIVAAANINHPITSVEIENKGARGGGIDPRALRLLKYTRKAMRPVLRSLTSLKLAIHNTGLIDVMMPSPLSYLLSETPNLRLLRINSERSSTDIDAELILNSLVSDFRHGQELLEQGAELPITQDAILDEEEVTNYIMLRRLELPRVPLDLSNLRHLELGKMIVNAHVLSKVIEAFLSQLHTFRLFRVGLISEEVNLDNISDPLLHLNKSRNPWREMFKYLANMYERIHQREGIYETESEHGTDNPGLANSKLEMSFEFLSLNWRKTNASQFIGFRPRIYPFDSDLLMKREIESSESSFQIDMLHRQKPTRFRNLANLMVITKINSLHLDSRWDTLGGISMGGHQSSSFTDDRDAELEESEENYDFEDYEQYGEYGEYEEGEEGDGELD</sequence>
<dbReference type="Proteomes" id="UP001583280">
    <property type="component" value="Unassembled WGS sequence"/>
</dbReference>
<dbReference type="PROSITE" id="PS50181">
    <property type="entry name" value="FBOX"/>
    <property type="match status" value="1"/>
</dbReference>
<keyword evidence="4" id="KW-1185">Reference proteome</keyword>
<feature type="domain" description="F-box" evidence="2">
    <location>
        <begin position="10"/>
        <end position="59"/>
    </location>
</feature>
<protein>
    <recommendedName>
        <fullName evidence="2">F-box domain-containing protein</fullName>
    </recommendedName>
</protein>
<proteinExistence type="predicted"/>
<name>A0ABR3YPN3_9PEZI</name>